<gene>
    <name evidence="5" type="ORF">H9622_03470</name>
</gene>
<dbReference type="CDD" id="cd00796">
    <property type="entry name" value="INT_Rci_Hp1_C"/>
    <property type="match status" value="1"/>
</dbReference>
<comment type="similarity">
    <text evidence="1">Belongs to the 'phage' integrase family.</text>
</comment>
<dbReference type="InterPro" id="IPR011010">
    <property type="entry name" value="DNA_brk_join_enz"/>
</dbReference>
<sequence length="367" mass="40452">MGSVSPYSTSAGRRYRVRYRRPDGTQTDKRGFKTKRDAELFLASVELTKAQGTFLDPSRARVTIGELGPAWLAAKHAALKPSAYAPLEVAWRLRVKPRWGRVAITDIIHSDVKGWVAELNRQLGASVVIRTYGVLASILDDAVHDRRIALNPARGGKIGLPKKIASRHVYLTHRQVDRLAKASGDNATLIRTLAYTGMRWAEVAGLRVHAIDFGRSRIWVTQNAVEVGGEFFEGTPKSHKIRDVPMPPFLRDELERRVEKLPRDALVFPSKSGTFMKRVRTSAHSKSWFKTAAEAVGVPSLHIHDLRHTAASLAVQAGANVKAIQRMLGHASAAMTLDVYADLFDDDLDAVSNALDRSRAAQLGSDA</sequence>
<reference evidence="5 6" key="1">
    <citation type="submission" date="2020-08" db="EMBL/GenBank/DDBJ databases">
        <title>A Genomic Blueprint of the Chicken Gut Microbiome.</title>
        <authorList>
            <person name="Gilroy R."/>
            <person name="Ravi A."/>
            <person name="Getino M."/>
            <person name="Pursley I."/>
            <person name="Horton D.L."/>
            <person name="Alikhan N.-F."/>
            <person name="Baker D."/>
            <person name="Gharbi K."/>
            <person name="Hall N."/>
            <person name="Watson M."/>
            <person name="Adriaenssens E.M."/>
            <person name="Foster-Nyarko E."/>
            <person name="Jarju S."/>
            <person name="Secka A."/>
            <person name="Antonio M."/>
            <person name="Oren A."/>
            <person name="Chaudhuri R."/>
            <person name="La Ragione R.M."/>
            <person name="Hildebrand F."/>
            <person name="Pallen M.J."/>
        </authorList>
    </citation>
    <scope>NUCLEOTIDE SEQUENCE [LARGE SCALE GENOMIC DNA]</scope>
    <source>
        <strain evidence="5 6">Sa1CUA4</strain>
    </source>
</reference>
<proteinExistence type="inferred from homology"/>
<accession>A0ABR8X012</accession>
<feature type="domain" description="Tyr recombinase" evidence="4">
    <location>
        <begin position="166"/>
        <end position="353"/>
    </location>
</feature>
<evidence type="ECO:0000313" key="5">
    <source>
        <dbReference type="EMBL" id="MBD8022649.1"/>
    </source>
</evidence>
<dbReference type="PROSITE" id="PS51898">
    <property type="entry name" value="TYR_RECOMBINASE"/>
    <property type="match status" value="1"/>
</dbReference>
<keyword evidence="2" id="KW-0238">DNA-binding</keyword>
<evidence type="ECO:0000256" key="3">
    <source>
        <dbReference type="ARBA" id="ARBA00023172"/>
    </source>
</evidence>
<dbReference type="PANTHER" id="PTHR30349">
    <property type="entry name" value="PHAGE INTEGRASE-RELATED"/>
    <property type="match status" value="1"/>
</dbReference>
<dbReference type="Proteomes" id="UP000602532">
    <property type="component" value="Unassembled WGS sequence"/>
</dbReference>
<comment type="caution">
    <text evidence="5">The sequence shown here is derived from an EMBL/GenBank/DDBJ whole genome shotgun (WGS) entry which is preliminary data.</text>
</comment>
<dbReference type="Pfam" id="PF14657">
    <property type="entry name" value="Arm-DNA-bind_4"/>
    <property type="match status" value="1"/>
</dbReference>
<dbReference type="InterPro" id="IPR002104">
    <property type="entry name" value="Integrase_catalytic"/>
</dbReference>
<dbReference type="Pfam" id="PF00589">
    <property type="entry name" value="Phage_integrase"/>
    <property type="match status" value="1"/>
</dbReference>
<evidence type="ECO:0000256" key="2">
    <source>
        <dbReference type="ARBA" id="ARBA00023125"/>
    </source>
</evidence>
<dbReference type="SUPFAM" id="SSF56349">
    <property type="entry name" value="DNA breaking-rejoining enzymes"/>
    <property type="match status" value="1"/>
</dbReference>
<dbReference type="Gene3D" id="1.10.150.130">
    <property type="match status" value="1"/>
</dbReference>
<dbReference type="EMBL" id="JACSPM010000001">
    <property type="protein sequence ID" value="MBD8022649.1"/>
    <property type="molecule type" value="Genomic_DNA"/>
</dbReference>
<dbReference type="RefSeq" id="WP_191764263.1">
    <property type="nucleotide sequence ID" value="NZ_JACSPM010000001.1"/>
</dbReference>
<protein>
    <submittedName>
        <fullName evidence="5">Tyrosine-type recombinase/integrase</fullName>
    </submittedName>
</protein>
<dbReference type="Gene3D" id="1.10.443.10">
    <property type="entry name" value="Intergrase catalytic core"/>
    <property type="match status" value="1"/>
</dbReference>
<evidence type="ECO:0000259" key="4">
    <source>
        <dbReference type="PROSITE" id="PS51898"/>
    </source>
</evidence>
<dbReference type="InterPro" id="IPR028259">
    <property type="entry name" value="AP2-like_int_N"/>
</dbReference>
<name>A0ABR8X012_9MICO</name>
<dbReference type="InterPro" id="IPR013762">
    <property type="entry name" value="Integrase-like_cat_sf"/>
</dbReference>
<evidence type="ECO:0000256" key="1">
    <source>
        <dbReference type="ARBA" id="ARBA00008857"/>
    </source>
</evidence>
<dbReference type="PANTHER" id="PTHR30349:SF64">
    <property type="entry name" value="PROPHAGE INTEGRASE INTD-RELATED"/>
    <property type="match status" value="1"/>
</dbReference>
<evidence type="ECO:0000313" key="6">
    <source>
        <dbReference type="Proteomes" id="UP000602532"/>
    </source>
</evidence>
<dbReference type="InterPro" id="IPR050090">
    <property type="entry name" value="Tyrosine_recombinase_XerCD"/>
</dbReference>
<keyword evidence="6" id="KW-1185">Reference proteome</keyword>
<organism evidence="5 6">
    <name type="scientific">Microbacterium gallinarum</name>
    <dbReference type="NCBI Taxonomy" id="2762209"/>
    <lineage>
        <taxon>Bacteria</taxon>
        <taxon>Bacillati</taxon>
        <taxon>Actinomycetota</taxon>
        <taxon>Actinomycetes</taxon>
        <taxon>Micrococcales</taxon>
        <taxon>Microbacteriaceae</taxon>
        <taxon>Microbacterium</taxon>
    </lineage>
</organism>
<dbReference type="InterPro" id="IPR010998">
    <property type="entry name" value="Integrase_recombinase_N"/>
</dbReference>
<keyword evidence="3" id="KW-0233">DNA recombination</keyword>